<dbReference type="Pfam" id="PF06439">
    <property type="entry name" value="3keto-disac_hyd"/>
    <property type="match status" value="1"/>
</dbReference>
<gene>
    <name evidence="2" type="ORF">LzC2_32880</name>
</gene>
<accession>A0ABX1VH63</accession>
<dbReference type="RefSeq" id="WP_171188969.1">
    <property type="nucleotide sequence ID" value="NZ_WTPX01000128.1"/>
</dbReference>
<proteinExistence type="predicted"/>
<evidence type="ECO:0000313" key="2">
    <source>
        <dbReference type="EMBL" id="NNJ27187.1"/>
    </source>
</evidence>
<sequence>MYAALLLPALCFGFQDADNAEAPQSLGATIAEAESVPLFDGQTLDGWRGQDGLWSVEDGAIVGRTSAEAPLKVNTFLIRDEPAENFELRLNYKIEGGNSGVQYRAEVFDEDQFRVRGPQADIDSSPKYSGIHYSEQARGIVALRGQMTKVVPGGKKGVNQFVGTCGDPATLQKKFVKDGWNEYRIVADGPTMSHYINGQLMSRVTDTRPDRETAGVIALQLHQGPPMVVRFKDVTIKRAP</sequence>
<dbReference type="InterPro" id="IPR010496">
    <property type="entry name" value="AL/BT2_dom"/>
</dbReference>
<comment type="caution">
    <text evidence="2">The sequence shown here is derived from an EMBL/GenBank/DDBJ whole genome shotgun (WGS) entry which is preliminary data.</text>
</comment>
<dbReference type="EMBL" id="WTPX01000128">
    <property type="protein sequence ID" value="NNJ27187.1"/>
    <property type="molecule type" value="Genomic_DNA"/>
</dbReference>
<evidence type="ECO:0000259" key="1">
    <source>
        <dbReference type="Pfam" id="PF06439"/>
    </source>
</evidence>
<name>A0ABX1VH63_9PLAN</name>
<evidence type="ECO:0000313" key="3">
    <source>
        <dbReference type="Proteomes" id="UP000609651"/>
    </source>
</evidence>
<protein>
    <recommendedName>
        <fullName evidence="1">3-keto-alpha-glucoside-1,2-lyase/3-keto-2-hydroxy-glucal hydratase domain-containing protein</fullName>
    </recommendedName>
</protein>
<keyword evidence="3" id="KW-1185">Reference proteome</keyword>
<dbReference type="Proteomes" id="UP000609651">
    <property type="component" value="Unassembled WGS sequence"/>
</dbReference>
<organism evidence="2 3">
    <name type="scientific">Alienimonas chondri</name>
    <dbReference type="NCBI Taxonomy" id="2681879"/>
    <lineage>
        <taxon>Bacteria</taxon>
        <taxon>Pseudomonadati</taxon>
        <taxon>Planctomycetota</taxon>
        <taxon>Planctomycetia</taxon>
        <taxon>Planctomycetales</taxon>
        <taxon>Planctomycetaceae</taxon>
        <taxon>Alienimonas</taxon>
    </lineage>
</organism>
<feature type="domain" description="3-keto-alpha-glucoside-1,2-lyase/3-keto-2-hydroxy-glucal hydratase" evidence="1">
    <location>
        <begin position="35"/>
        <end position="237"/>
    </location>
</feature>
<dbReference type="Gene3D" id="2.60.120.560">
    <property type="entry name" value="Exo-inulinase, domain 1"/>
    <property type="match status" value="1"/>
</dbReference>
<reference evidence="2 3" key="1">
    <citation type="journal article" date="2020" name="Syst. Appl. Microbiol.">
        <title>Alienimonas chondri sp. nov., a novel planctomycete isolated from the biofilm of the red alga Chondrus crispus.</title>
        <authorList>
            <person name="Vitorino I."/>
            <person name="Albuquerque L."/>
            <person name="Wiegand S."/>
            <person name="Kallscheuer N."/>
            <person name="da Costa M.S."/>
            <person name="Lobo-da-Cunha A."/>
            <person name="Jogler C."/>
            <person name="Lage O.M."/>
        </authorList>
    </citation>
    <scope>NUCLEOTIDE SEQUENCE [LARGE SCALE GENOMIC DNA]</scope>
    <source>
        <strain evidence="2 3">LzC2</strain>
    </source>
</reference>